<dbReference type="PANTHER" id="PTHR35485:SF4">
    <property type="entry name" value="EXPRESSED PROTEIN"/>
    <property type="match status" value="1"/>
</dbReference>
<comment type="caution">
    <text evidence="1">The sequence shown here is derived from an EMBL/GenBank/DDBJ whole genome shotgun (WGS) entry which is preliminary data.</text>
</comment>
<evidence type="ECO:0000313" key="1">
    <source>
        <dbReference type="EMBL" id="GFP87152.1"/>
    </source>
</evidence>
<gene>
    <name evidence="1" type="ORF">PHJA_000858900</name>
</gene>
<keyword evidence="2" id="KW-1185">Reference proteome</keyword>
<dbReference type="AlphaFoldDB" id="A0A830BLU5"/>
<protein>
    <submittedName>
        <fullName evidence="1">Uncharacterized protein</fullName>
    </submittedName>
</protein>
<evidence type="ECO:0000313" key="2">
    <source>
        <dbReference type="Proteomes" id="UP000653305"/>
    </source>
</evidence>
<sequence>MEGLIPMVYKSLKKNKKRQTYECFSSGAAQTYDFYDYFNREQQHVMAADSVPGLRGAHHRRYNSVDMGRQRSFASEDGDVYKPKQLARFRSQRMFSCATGA</sequence>
<dbReference type="OrthoDB" id="650808at2759"/>
<dbReference type="Proteomes" id="UP000653305">
    <property type="component" value="Unassembled WGS sequence"/>
</dbReference>
<reference evidence="1" key="1">
    <citation type="submission" date="2020-07" db="EMBL/GenBank/DDBJ databases">
        <title>Ethylene signaling mediates host invasion by parasitic plants.</title>
        <authorList>
            <person name="Yoshida S."/>
        </authorList>
    </citation>
    <scope>NUCLEOTIDE SEQUENCE</scope>
    <source>
        <strain evidence="1">Okayama</strain>
    </source>
</reference>
<name>A0A830BLU5_9LAMI</name>
<dbReference type="PANTHER" id="PTHR35485">
    <property type="entry name" value="OS01G0888900 PROTEIN"/>
    <property type="match status" value="1"/>
</dbReference>
<proteinExistence type="predicted"/>
<dbReference type="EMBL" id="BMAC01000138">
    <property type="protein sequence ID" value="GFP87152.1"/>
    <property type="molecule type" value="Genomic_DNA"/>
</dbReference>
<organism evidence="1 2">
    <name type="scientific">Phtheirospermum japonicum</name>
    <dbReference type="NCBI Taxonomy" id="374723"/>
    <lineage>
        <taxon>Eukaryota</taxon>
        <taxon>Viridiplantae</taxon>
        <taxon>Streptophyta</taxon>
        <taxon>Embryophyta</taxon>
        <taxon>Tracheophyta</taxon>
        <taxon>Spermatophyta</taxon>
        <taxon>Magnoliopsida</taxon>
        <taxon>eudicotyledons</taxon>
        <taxon>Gunneridae</taxon>
        <taxon>Pentapetalae</taxon>
        <taxon>asterids</taxon>
        <taxon>lamiids</taxon>
        <taxon>Lamiales</taxon>
        <taxon>Orobanchaceae</taxon>
        <taxon>Orobanchaceae incertae sedis</taxon>
        <taxon>Phtheirospermum</taxon>
    </lineage>
</organism>
<accession>A0A830BLU5</accession>